<sequence>MKVRYFTNIPSPYRINFFNELGKKCDLEVVFEAEKAPKINSDWYKDNKIKNFKSIFLKKGIIEEQKINFKILKYVTKKCNVLIFTNYSYYTEMIALIYAKLLRKKYILQIDGGIISYNENVIKRKLKKFLVSNASCYLSPSKETDKFLVYYGAQEEKINRYSFTSLYEKDILKKCISDEEKNKLRTKYNIPYKKVIISIGQFIPRKGFDWMIDAYKDLDKSIGIYIIGGKPTKHYLDLKDKYQMDNLHFIGFQNKENIMNWYRLADLFVFPTREDIWGLVINEAMSQGLPVITTDKCISGLELINNGENGFIVKCEDQEDLIDKTNQYFSLDINEKRIIQNKILNTIKKYSIENMAKEHIKILGR</sequence>
<dbReference type="AlphaFoldDB" id="A0AAP2UFU5"/>
<dbReference type="Pfam" id="PF00534">
    <property type="entry name" value="Glycos_transf_1"/>
    <property type="match status" value="1"/>
</dbReference>
<dbReference type="PANTHER" id="PTHR45947">
    <property type="entry name" value="SULFOQUINOVOSYL TRANSFERASE SQD2"/>
    <property type="match status" value="1"/>
</dbReference>
<feature type="domain" description="Glycosyl transferase family 1" evidence="1">
    <location>
        <begin position="182"/>
        <end position="342"/>
    </location>
</feature>
<proteinExistence type="predicted"/>
<dbReference type="InterPro" id="IPR050194">
    <property type="entry name" value="Glycosyltransferase_grp1"/>
</dbReference>
<evidence type="ECO:0000259" key="1">
    <source>
        <dbReference type="Pfam" id="PF00534"/>
    </source>
</evidence>
<accession>A0AAP2UFU5</accession>
<comment type="caution">
    <text evidence="2">The sequence shown here is derived from an EMBL/GenBank/DDBJ whole genome shotgun (WGS) entry which is preliminary data.</text>
</comment>
<dbReference type="Proteomes" id="UP001204814">
    <property type="component" value="Unassembled WGS sequence"/>
</dbReference>
<dbReference type="RefSeq" id="WP_227352114.1">
    <property type="nucleotide sequence ID" value="NZ_JAJDKX010000014.1"/>
</dbReference>
<evidence type="ECO:0000313" key="3">
    <source>
        <dbReference type="Proteomes" id="UP001204814"/>
    </source>
</evidence>
<dbReference type="Gene3D" id="3.40.50.2000">
    <property type="entry name" value="Glycogen Phosphorylase B"/>
    <property type="match status" value="2"/>
</dbReference>
<evidence type="ECO:0000313" key="2">
    <source>
        <dbReference type="EMBL" id="MCQ5062171.1"/>
    </source>
</evidence>
<protein>
    <submittedName>
        <fullName evidence="2">Glycosyltransferase</fullName>
    </submittedName>
</protein>
<gene>
    <name evidence="2" type="ORF">NE542_10130</name>
</gene>
<name>A0AAP2UFU5_9FIRM</name>
<dbReference type="SUPFAM" id="SSF53756">
    <property type="entry name" value="UDP-Glycosyltransferase/glycogen phosphorylase"/>
    <property type="match status" value="1"/>
</dbReference>
<dbReference type="CDD" id="cd03801">
    <property type="entry name" value="GT4_PimA-like"/>
    <property type="match status" value="1"/>
</dbReference>
<dbReference type="PANTHER" id="PTHR45947:SF3">
    <property type="entry name" value="SULFOQUINOVOSYL TRANSFERASE SQD2"/>
    <property type="match status" value="1"/>
</dbReference>
<dbReference type="EMBL" id="JANGBO010000010">
    <property type="protein sequence ID" value="MCQ5062171.1"/>
    <property type="molecule type" value="Genomic_DNA"/>
</dbReference>
<dbReference type="GO" id="GO:0016757">
    <property type="term" value="F:glycosyltransferase activity"/>
    <property type="evidence" value="ECO:0007669"/>
    <property type="project" value="InterPro"/>
</dbReference>
<organism evidence="2 3">
    <name type="scientific">Faecalibacillus intestinalis</name>
    <dbReference type="NCBI Taxonomy" id="1982626"/>
    <lineage>
        <taxon>Bacteria</taxon>
        <taxon>Bacillati</taxon>
        <taxon>Bacillota</taxon>
        <taxon>Erysipelotrichia</taxon>
        <taxon>Erysipelotrichales</taxon>
        <taxon>Coprobacillaceae</taxon>
        <taxon>Faecalibacillus</taxon>
    </lineage>
</organism>
<reference evidence="2" key="1">
    <citation type="submission" date="2022-06" db="EMBL/GenBank/DDBJ databases">
        <title>Isolation of gut microbiota from human fecal samples.</title>
        <authorList>
            <person name="Pamer E.G."/>
            <person name="Barat B."/>
            <person name="Waligurski E."/>
            <person name="Medina S."/>
            <person name="Paddock L."/>
            <person name="Mostad J."/>
        </authorList>
    </citation>
    <scope>NUCLEOTIDE SEQUENCE</scope>
    <source>
        <strain evidence="2">DFI.6.24</strain>
    </source>
</reference>
<dbReference type="InterPro" id="IPR001296">
    <property type="entry name" value="Glyco_trans_1"/>
</dbReference>